<reference evidence="2 3" key="1">
    <citation type="submission" date="2018-03" db="EMBL/GenBank/DDBJ databases">
        <title>The ancient ancestry and fast evolution of plastids.</title>
        <authorList>
            <person name="Moore K.R."/>
            <person name="Magnabosco C."/>
            <person name="Momper L."/>
            <person name="Gold D.A."/>
            <person name="Bosak T."/>
            <person name="Fournier G.P."/>
        </authorList>
    </citation>
    <scope>NUCLEOTIDE SEQUENCE [LARGE SCALE GENOMIC DNA]</scope>
    <source>
        <strain evidence="2 3">CCALA 037</strain>
    </source>
</reference>
<evidence type="ECO:0000313" key="2">
    <source>
        <dbReference type="EMBL" id="PSB57955.1"/>
    </source>
</evidence>
<gene>
    <name evidence="2" type="ORF">C7B77_06515</name>
</gene>
<dbReference type="RefSeq" id="WP_106301760.1">
    <property type="nucleotide sequence ID" value="NZ_PVWO01000054.1"/>
</dbReference>
<dbReference type="EMBL" id="PVWO01000054">
    <property type="protein sequence ID" value="PSB57955.1"/>
    <property type="molecule type" value="Genomic_DNA"/>
</dbReference>
<dbReference type="InterPro" id="IPR007165">
    <property type="entry name" value="Phage_holin_4_2"/>
</dbReference>
<keyword evidence="1" id="KW-1133">Transmembrane helix</keyword>
<feature type="transmembrane region" description="Helical" evidence="1">
    <location>
        <begin position="35"/>
        <end position="56"/>
    </location>
</feature>
<name>A0A2T1GJS1_9CYAN</name>
<organism evidence="2 3">
    <name type="scientific">Chamaesiphon polymorphus CCALA 037</name>
    <dbReference type="NCBI Taxonomy" id="2107692"/>
    <lineage>
        <taxon>Bacteria</taxon>
        <taxon>Bacillati</taxon>
        <taxon>Cyanobacteriota</taxon>
        <taxon>Cyanophyceae</taxon>
        <taxon>Gomontiellales</taxon>
        <taxon>Chamaesiphonaceae</taxon>
        <taxon>Chamaesiphon</taxon>
    </lineage>
</organism>
<keyword evidence="1" id="KW-0472">Membrane</keyword>
<feature type="transmembrane region" description="Helical" evidence="1">
    <location>
        <begin position="63"/>
        <end position="86"/>
    </location>
</feature>
<keyword evidence="3" id="KW-1185">Reference proteome</keyword>
<dbReference type="Proteomes" id="UP000238937">
    <property type="component" value="Unassembled WGS sequence"/>
</dbReference>
<evidence type="ECO:0008006" key="4">
    <source>
        <dbReference type="Google" id="ProtNLM"/>
    </source>
</evidence>
<evidence type="ECO:0000256" key="1">
    <source>
        <dbReference type="SAM" id="Phobius"/>
    </source>
</evidence>
<feature type="transmembrane region" description="Helical" evidence="1">
    <location>
        <begin position="92"/>
        <end position="116"/>
    </location>
</feature>
<accession>A0A2T1GJS1</accession>
<dbReference type="PANTHER" id="PTHR37309:SF1">
    <property type="entry name" value="SLR0284 PROTEIN"/>
    <property type="match status" value="1"/>
</dbReference>
<keyword evidence="1" id="KW-0812">Transmembrane</keyword>
<comment type="caution">
    <text evidence="2">The sequence shown here is derived from an EMBL/GenBank/DDBJ whole genome shotgun (WGS) entry which is preliminary data.</text>
</comment>
<sequence length="117" mass="12920">MFKLLINWVLNAIAFLITQRIIDHFLPGQFRLRDFVTAMIAALVLGLINSTVSPILKFLTFPLTILTLGLSSLAINVLCLMFVSWYVPGFQIAGIVPAIAGSIVLSIVSTLLNWFVK</sequence>
<proteinExistence type="predicted"/>
<evidence type="ECO:0000313" key="3">
    <source>
        <dbReference type="Proteomes" id="UP000238937"/>
    </source>
</evidence>
<dbReference type="PANTHER" id="PTHR37309">
    <property type="entry name" value="SLR0284 PROTEIN"/>
    <property type="match status" value="1"/>
</dbReference>
<dbReference type="OrthoDB" id="516102at2"/>
<dbReference type="Pfam" id="PF04020">
    <property type="entry name" value="Phage_holin_4_2"/>
    <property type="match status" value="1"/>
</dbReference>
<dbReference type="AlphaFoldDB" id="A0A2T1GJS1"/>
<protein>
    <recommendedName>
        <fullName evidence="4">Phage holin family protein</fullName>
    </recommendedName>
</protein>